<comment type="caution">
    <text evidence="1">The sequence shown here is derived from an EMBL/GenBank/DDBJ whole genome shotgun (WGS) entry which is preliminary data.</text>
</comment>
<organism evidence="1 2">
    <name type="scientific">Dryococelus australis</name>
    <dbReference type="NCBI Taxonomy" id="614101"/>
    <lineage>
        <taxon>Eukaryota</taxon>
        <taxon>Metazoa</taxon>
        <taxon>Ecdysozoa</taxon>
        <taxon>Arthropoda</taxon>
        <taxon>Hexapoda</taxon>
        <taxon>Insecta</taxon>
        <taxon>Pterygota</taxon>
        <taxon>Neoptera</taxon>
        <taxon>Polyneoptera</taxon>
        <taxon>Phasmatodea</taxon>
        <taxon>Verophasmatodea</taxon>
        <taxon>Anareolatae</taxon>
        <taxon>Phasmatidae</taxon>
        <taxon>Eurycanthinae</taxon>
        <taxon>Dryococelus</taxon>
    </lineage>
</organism>
<dbReference type="EMBL" id="JARBHB010000007">
    <property type="protein sequence ID" value="KAJ8878877.1"/>
    <property type="molecule type" value="Genomic_DNA"/>
</dbReference>
<gene>
    <name evidence="1" type="ORF">PR048_019476</name>
</gene>
<reference evidence="1 2" key="1">
    <citation type="submission" date="2023-02" db="EMBL/GenBank/DDBJ databases">
        <title>LHISI_Scaffold_Assembly.</title>
        <authorList>
            <person name="Stuart O.P."/>
            <person name="Cleave R."/>
            <person name="Magrath M.J.L."/>
            <person name="Mikheyev A.S."/>
        </authorList>
    </citation>
    <scope>NUCLEOTIDE SEQUENCE [LARGE SCALE GENOMIC DNA]</scope>
    <source>
        <strain evidence="1">Daus_M_001</strain>
        <tissue evidence="1">Leg muscle</tissue>
    </source>
</reference>
<evidence type="ECO:0000313" key="2">
    <source>
        <dbReference type="Proteomes" id="UP001159363"/>
    </source>
</evidence>
<evidence type="ECO:0000313" key="1">
    <source>
        <dbReference type="EMBL" id="KAJ8878877.1"/>
    </source>
</evidence>
<dbReference type="Proteomes" id="UP001159363">
    <property type="component" value="Chromosome 6"/>
</dbReference>
<name>A0ABQ9H3P1_9NEOP</name>
<sequence>MCRITCKSAINIYDRLEFLRDGHRKASRKSTNKNVWTSANNNSMLADELKPNIGMNAEDFCPVALCSRMPMHVRTLCPQCHNCILPTVMVLPHRTFTCLVPWKQLYEDEDSPLMT</sequence>
<keyword evidence="2" id="KW-1185">Reference proteome</keyword>
<accession>A0ABQ9H3P1</accession>
<protein>
    <submittedName>
        <fullName evidence="1">Uncharacterized protein</fullName>
    </submittedName>
</protein>
<proteinExistence type="predicted"/>